<dbReference type="Pfam" id="PF03976">
    <property type="entry name" value="PPK2"/>
    <property type="match status" value="2"/>
</dbReference>
<dbReference type="EMBL" id="JBGMEI010000006">
    <property type="protein sequence ID" value="MFO3665559.1"/>
    <property type="molecule type" value="Genomic_DNA"/>
</dbReference>
<sequence>MNLNKNYQEDFDKISKSDLKTRLARLSRICENLKIPVLVMIDGFESSGKGYVINDLTEELNPKYCDVEVFEKDEEYDKKYPFTKRFFESIPKKGHIKVFDRSFYYKLFDDINVNDKDLENRIQSLKKVEKMLYDDQTIIIKLFLNVSEDEQKKRIKELENSKQKSFYLTQSDKDQNKNYKEYQKHFENILEKTNFDFSPWTIIESNNLKKASKEALYQMLEELTIGLERVSTQRIDSKNEERSYSNPIKVIENLDLNKSISDKEYDEKKDKLEKEIKDILFQFYERGISAVLAFEGVDAAGKDGAIERLIKKVDPRLYTVHAISAPSKEENEYNYLWRFYNKLPEDGYTGIFSRSWYGRVMVERVEGFASTNEWARAYDEILEFEKQIADHGTLILKFFVVIDKDTQYQRFMNRENNPDKNYKITDEDWRNRDKWNSYIDAMDEMLYRTNVDYAPWIIVEGNQKHYARIKVMEEFLSRAKAHLKEYDKNNNK</sequence>
<dbReference type="Proteomes" id="UP001637996">
    <property type="component" value="Unassembled WGS sequence"/>
</dbReference>
<dbReference type="PANTHER" id="PTHR34383:SF3">
    <property type="entry name" value="POLYPHOSPHATE:AMP PHOSPHOTRANSFERASE"/>
    <property type="match status" value="1"/>
</dbReference>
<feature type="domain" description="Polyphosphate kinase-2-related" evidence="1">
    <location>
        <begin position="260"/>
        <end position="484"/>
    </location>
</feature>
<protein>
    <recommendedName>
        <fullName evidence="1">Polyphosphate kinase-2-related domain-containing protein</fullName>
    </recommendedName>
</protein>
<dbReference type="PANTHER" id="PTHR34383">
    <property type="entry name" value="POLYPHOSPHATE:AMP PHOSPHOTRANSFERASE-RELATED"/>
    <property type="match status" value="1"/>
</dbReference>
<keyword evidence="3" id="KW-1185">Reference proteome</keyword>
<evidence type="ECO:0000313" key="2">
    <source>
        <dbReference type="EMBL" id="MFO3665559.1"/>
    </source>
</evidence>
<feature type="domain" description="Polyphosphate kinase-2-related" evidence="1">
    <location>
        <begin position="11"/>
        <end position="223"/>
    </location>
</feature>
<name>A0ABW9M8L9_9FIRM</name>
<accession>A0ABW9M8L9</accession>
<dbReference type="SUPFAM" id="SSF52540">
    <property type="entry name" value="P-loop containing nucleoside triphosphate hydrolases"/>
    <property type="match status" value="2"/>
</dbReference>
<proteinExistence type="predicted"/>
<dbReference type="RefSeq" id="WP_410031259.1">
    <property type="nucleotide sequence ID" value="NZ_JBGMEI010000006.1"/>
</dbReference>
<dbReference type="Gene3D" id="3.40.50.300">
    <property type="entry name" value="P-loop containing nucleotide triphosphate hydrolases"/>
    <property type="match status" value="2"/>
</dbReference>
<reference evidence="2 3" key="1">
    <citation type="journal article" date="2025" name="Anaerobe">
        <title>Description of Anaerococcus kampingiae sp. nov., Anaerococcus groningensis sp. nov., Anaerococcus martiniensis sp. nov., and Anaerococcus cruorum sp. nov., isolated from human clinical specimens.</title>
        <authorList>
            <person name="Boiten K.E."/>
            <person name="Meijer J."/>
            <person name="van Wezel E.M."/>
            <person name="Veloo A.C.M."/>
        </authorList>
    </citation>
    <scope>NUCLEOTIDE SEQUENCE [LARGE SCALE GENOMIC DNA]</scope>
    <source>
        <strain evidence="2 3">ENR0831</strain>
    </source>
</reference>
<gene>
    <name evidence="2" type="ORF">ACCQ41_04795</name>
</gene>
<organism evidence="2 3">
    <name type="scientific">Anaerococcus martiniensis</name>
    <dbReference type="NCBI Taxonomy" id="3115615"/>
    <lineage>
        <taxon>Bacteria</taxon>
        <taxon>Bacillati</taxon>
        <taxon>Bacillota</taxon>
        <taxon>Tissierellia</taxon>
        <taxon>Tissierellales</taxon>
        <taxon>Peptoniphilaceae</taxon>
        <taxon>Anaerococcus</taxon>
    </lineage>
</organism>
<dbReference type="InterPro" id="IPR022488">
    <property type="entry name" value="PPK2-related"/>
</dbReference>
<comment type="caution">
    <text evidence="2">The sequence shown here is derived from an EMBL/GenBank/DDBJ whole genome shotgun (WGS) entry which is preliminary data.</text>
</comment>
<dbReference type="InterPro" id="IPR027417">
    <property type="entry name" value="P-loop_NTPase"/>
</dbReference>
<evidence type="ECO:0000259" key="1">
    <source>
        <dbReference type="Pfam" id="PF03976"/>
    </source>
</evidence>
<evidence type="ECO:0000313" key="3">
    <source>
        <dbReference type="Proteomes" id="UP001637996"/>
    </source>
</evidence>